<evidence type="ECO:0000313" key="2">
    <source>
        <dbReference type="EMBL" id="MBW4432634.1"/>
    </source>
</evidence>
<proteinExistence type="predicted"/>
<feature type="transmembrane region" description="Helical" evidence="1">
    <location>
        <begin position="14"/>
        <end position="35"/>
    </location>
</feature>
<reference evidence="2" key="2">
    <citation type="journal article" date="2022" name="Microbiol. Resour. Announc.">
        <title>Metagenome Sequencing to Explore Phylogenomics of Terrestrial Cyanobacteria.</title>
        <authorList>
            <person name="Ward R.D."/>
            <person name="Stajich J.E."/>
            <person name="Johansen J.R."/>
            <person name="Huntemann M."/>
            <person name="Clum A."/>
            <person name="Foster B."/>
            <person name="Foster B."/>
            <person name="Roux S."/>
            <person name="Palaniappan K."/>
            <person name="Varghese N."/>
            <person name="Mukherjee S."/>
            <person name="Reddy T.B.K."/>
            <person name="Daum C."/>
            <person name="Copeland A."/>
            <person name="Chen I.A."/>
            <person name="Ivanova N.N."/>
            <person name="Kyrpides N.C."/>
            <person name="Shapiro N."/>
            <person name="Eloe-Fadrosh E.A."/>
            <person name="Pietrasiak N."/>
        </authorList>
    </citation>
    <scope>NUCLEOTIDE SEQUENCE</scope>
    <source>
        <strain evidence="2">HA4357-MV3</strain>
    </source>
</reference>
<gene>
    <name evidence="2" type="ORF">KME28_13100</name>
</gene>
<dbReference type="Proteomes" id="UP000813215">
    <property type="component" value="Unassembled WGS sequence"/>
</dbReference>
<feature type="transmembrane region" description="Helical" evidence="1">
    <location>
        <begin position="56"/>
        <end position="79"/>
    </location>
</feature>
<dbReference type="AlphaFoldDB" id="A0A9E3H7X6"/>
<keyword evidence="1" id="KW-0812">Transmembrane</keyword>
<dbReference type="EMBL" id="JAHHHW010000089">
    <property type="protein sequence ID" value="MBW4432634.1"/>
    <property type="molecule type" value="Genomic_DNA"/>
</dbReference>
<reference evidence="2" key="1">
    <citation type="submission" date="2021-05" db="EMBL/GenBank/DDBJ databases">
        <authorList>
            <person name="Pietrasiak N."/>
            <person name="Ward R."/>
            <person name="Stajich J.E."/>
            <person name="Kurbessoian T."/>
        </authorList>
    </citation>
    <scope>NUCLEOTIDE SEQUENCE</scope>
    <source>
        <strain evidence="2">HA4357-MV3</strain>
    </source>
</reference>
<keyword evidence="1" id="KW-1133">Transmembrane helix</keyword>
<evidence type="ECO:0000256" key="1">
    <source>
        <dbReference type="SAM" id="Phobius"/>
    </source>
</evidence>
<name>A0A9E3H7X6_9NOST</name>
<organism evidence="2 3">
    <name type="scientific">Pelatocladus maniniholoensis HA4357-MV3</name>
    <dbReference type="NCBI Taxonomy" id="1117104"/>
    <lineage>
        <taxon>Bacteria</taxon>
        <taxon>Bacillati</taxon>
        <taxon>Cyanobacteriota</taxon>
        <taxon>Cyanophyceae</taxon>
        <taxon>Nostocales</taxon>
        <taxon>Nostocaceae</taxon>
        <taxon>Pelatocladus</taxon>
    </lineage>
</organism>
<protein>
    <submittedName>
        <fullName evidence="2">Uncharacterized protein</fullName>
    </submittedName>
</protein>
<evidence type="ECO:0000313" key="3">
    <source>
        <dbReference type="Proteomes" id="UP000813215"/>
    </source>
</evidence>
<sequence length="81" mass="8720">MKLREIALTTSLEVIKFGFILMFLSITCAVFSHGADRIEQAKGEEYQLVWRNRAKAFEGLGICATAVTAGAAVIGVVSAKT</sequence>
<keyword evidence="1" id="KW-0472">Membrane</keyword>
<accession>A0A9E3H7X6</accession>
<comment type="caution">
    <text evidence="2">The sequence shown here is derived from an EMBL/GenBank/DDBJ whole genome shotgun (WGS) entry which is preliminary data.</text>
</comment>